<organism evidence="2 3">
    <name type="scientific">Pseudomonas fluorescens</name>
    <dbReference type="NCBI Taxonomy" id="294"/>
    <lineage>
        <taxon>Bacteria</taxon>
        <taxon>Pseudomonadati</taxon>
        <taxon>Pseudomonadota</taxon>
        <taxon>Gammaproteobacteria</taxon>
        <taxon>Pseudomonadales</taxon>
        <taxon>Pseudomonadaceae</taxon>
        <taxon>Pseudomonas</taxon>
    </lineage>
</organism>
<dbReference type="AlphaFoldDB" id="A0A109LF62"/>
<sequence>MINSAESRMKSWGQNVAPKMWNLLSARSHSTAWRPPQFSHTVPKKARNSRPAPPTRRVRNKPVKLRVWIRLSLDLAFTFLG</sequence>
<evidence type="ECO:0000313" key="2">
    <source>
        <dbReference type="EMBL" id="KWV86410.1"/>
    </source>
</evidence>
<evidence type="ECO:0000256" key="1">
    <source>
        <dbReference type="SAM" id="MobiDB-lite"/>
    </source>
</evidence>
<name>A0A109LF62_PSEFL</name>
<gene>
    <name evidence="2" type="ORF">PFLmoz3_03843</name>
</gene>
<dbReference type="Proteomes" id="UP000061348">
    <property type="component" value="Unassembled WGS sequence"/>
</dbReference>
<accession>A0A109LF62</accession>
<feature type="region of interest" description="Disordered" evidence="1">
    <location>
        <begin position="32"/>
        <end position="59"/>
    </location>
</feature>
<reference evidence="2 3" key="1">
    <citation type="submission" date="2015-05" db="EMBL/GenBank/DDBJ databases">
        <title>A genomic and transcriptomic approach to investigate the blue pigment phenotype in Pseudomonas fluorescens.</title>
        <authorList>
            <person name="Andreani N.A."/>
            <person name="Cardazzo B."/>
        </authorList>
    </citation>
    <scope>NUCLEOTIDE SEQUENCE [LARGE SCALE GENOMIC DNA]</scope>
    <source>
        <strain evidence="2 3">Ps_22</strain>
    </source>
</reference>
<protein>
    <submittedName>
        <fullName evidence="2">Uncharacterized protein</fullName>
    </submittedName>
</protein>
<dbReference type="PATRIC" id="fig|294.194.peg.4264"/>
<comment type="caution">
    <text evidence="2">The sequence shown here is derived from an EMBL/GenBank/DDBJ whole genome shotgun (WGS) entry which is preliminary data.</text>
</comment>
<proteinExistence type="predicted"/>
<evidence type="ECO:0000313" key="3">
    <source>
        <dbReference type="Proteomes" id="UP000061348"/>
    </source>
</evidence>
<dbReference type="EMBL" id="LCYA01000093">
    <property type="protein sequence ID" value="KWV86410.1"/>
    <property type="molecule type" value="Genomic_DNA"/>
</dbReference>